<evidence type="ECO:0000313" key="2">
    <source>
        <dbReference type="EMBL" id="GMR61173.1"/>
    </source>
</evidence>
<dbReference type="EMBL" id="BTRK01000006">
    <property type="protein sequence ID" value="GMR61173.1"/>
    <property type="molecule type" value="Genomic_DNA"/>
</dbReference>
<name>A0AAN5DCW2_9BILA</name>
<comment type="caution">
    <text evidence="2">The sequence shown here is derived from an EMBL/GenBank/DDBJ whole genome shotgun (WGS) entry which is preliminary data.</text>
</comment>
<accession>A0AAN5DCW2</accession>
<feature type="non-terminal residue" evidence="2">
    <location>
        <position position="1"/>
    </location>
</feature>
<gene>
    <name evidence="2" type="ORF">PMAYCL1PPCAC_31368</name>
</gene>
<dbReference type="Proteomes" id="UP001328107">
    <property type="component" value="Unassembled WGS sequence"/>
</dbReference>
<evidence type="ECO:0000256" key="1">
    <source>
        <dbReference type="SAM" id="MobiDB-lite"/>
    </source>
</evidence>
<proteinExistence type="predicted"/>
<protein>
    <submittedName>
        <fullName evidence="2">Uncharacterized protein</fullName>
    </submittedName>
</protein>
<organism evidence="2 3">
    <name type="scientific">Pristionchus mayeri</name>
    <dbReference type="NCBI Taxonomy" id="1317129"/>
    <lineage>
        <taxon>Eukaryota</taxon>
        <taxon>Metazoa</taxon>
        <taxon>Ecdysozoa</taxon>
        <taxon>Nematoda</taxon>
        <taxon>Chromadorea</taxon>
        <taxon>Rhabditida</taxon>
        <taxon>Rhabditina</taxon>
        <taxon>Diplogasteromorpha</taxon>
        <taxon>Diplogasteroidea</taxon>
        <taxon>Neodiplogasteridae</taxon>
        <taxon>Pristionchus</taxon>
    </lineage>
</organism>
<feature type="region of interest" description="Disordered" evidence="1">
    <location>
        <begin position="89"/>
        <end position="118"/>
    </location>
</feature>
<reference evidence="3" key="1">
    <citation type="submission" date="2022-10" db="EMBL/GenBank/DDBJ databases">
        <title>Genome assembly of Pristionchus species.</title>
        <authorList>
            <person name="Yoshida K."/>
            <person name="Sommer R.J."/>
        </authorList>
    </citation>
    <scope>NUCLEOTIDE SEQUENCE [LARGE SCALE GENOMIC DNA]</scope>
    <source>
        <strain evidence="3">RS5460</strain>
    </source>
</reference>
<dbReference type="AlphaFoldDB" id="A0AAN5DCW2"/>
<feature type="non-terminal residue" evidence="2">
    <location>
        <position position="118"/>
    </location>
</feature>
<feature type="compositionally biased region" description="Low complexity" evidence="1">
    <location>
        <begin position="95"/>
        <end position="108"/>
    </location>
</feature>
<sequence length="118" mass="12530">VLLLIAHSSCAIVGDITNKSSEAVRAKDDSSKNFEDFPGSPPLITASQTILLGVSTARITDDDEVLEERFGRIVEEAAAISRSIKYGLEREEGASPTPSSPSSSSLPLVGKLIKREST</sequence>
<evidence type="ECO:0000313" key="3">
    <source>
        <dbReference type="Proteomes" id="UP001328107"/>
    </source>
</evidence>
<keyword evidence="3" id="KW-1185">Reference proteome</keyword>